<name>A0A914QVT8_9BILA</name>
<dbReference type="PANTHER" id="PTHR23019:SF0">
    <property type="entry name" value="NUCLEAR PORE MEMBRANE GLYCOPROTEIN 210"/>
    <property type="match status" value="1"/>
</dbReference>
<reference evidence="6" key="1">
    <citation type="submission" date="2022-11" db="UniProtKB">
        <authorList>
            <consortium name="WormBaseParasite"/>
        </authorList>
    </citation>
    <scope>IDENTIFICATION</scope>
</reference>
<evidence type="ECO:0000259" key="3">
    <source>
        <dbReference type="Pfam" id="PF22959"/>
    </source>
</evidence>
<evidence type="ECO:0000256" key="1">
    <source>
        <dbReference type="SAM" id="MobiDB-lite"/>
    </source>
</evidence>
<accession>A0A914QVT8</accession>
<dbReference type="InterPro" id="IPR055095">
    <property type="entry name" value="NUP210_Ig_C"/>
</dbReference>
<dbReference type="AlphaFoldDB" id="A0A914QVT8"/>
<dbReference type="InterPro" id="IPR058779">
    <property type="entry name" value="Ig_NUP210_13th"/>
</dbReference>
<organism evidence="5 6">
    <name type="scientific">Panagrolaimus davidi</name>
    <dbReference type="NCBI Taxonomy" id="227884"/>
    <lineage>
        <taxon>Eukaryota</taxon>
        <taxon>Metazoa</taxon>
        <taxon>Ecdysozoa</taxon>
        <taxon>Nematoda</taxon>
        <taxon>Chromadorea</taxon>
        <taxon>Rhabditida</taxon>
        <taxon>Tylenchina</taxon>
        <taxon>Panagrolaimomorpha</taxon>
        <taxon>Panagrolaimoidea</taxon>
        <taxon>Panagrolaimidae</taxon>
        <taxon>Panagrolaimus</taxon>
    </lineage>
</organism>
<evidence type="ECO:0000259" key="2">
    <source>
        <dbReference type="Pfam" id="PF22957"/>
    </source>
</evidence>
<dbReference type="Pfam" id="PF26181">
    <property type="entry name" value="Ig_NUP210_13th"/>
    <property type="match status" value="1"/>
</dbReference>
<evidence type="ECO:0000313" key="6">
    <source>
        <dbReference type="WBParaSite" id="PDA_v2.g3196.t1"/>
    </source>
</evidence>
<evidence type="ECO:0000259" key="4">
    <source>
        <dbReference type="Pfam" id="PF26181"/>
    </source>
</evidence>
<protein>
    <submittedName>
        <fullName evidence="6">Uncharacterized protein</fullName>
    </submittedName>
</protein>
<dbReference type="Pfam" id="PF22957">
    <property type="entry name" value="NUP210_Ig"/>
    <property type="match status" value="1"/>
</dbReference>
<feature type="domain" description="NUP210 Ig-like" evidence="3">
    <location>
        <begin position="293"/>
        <end position="380"/>
    </location>
</feature>
<dbReference type="InterPro" id="IPR045197">
    <property type="entry name" value="NUP210-like"/>
</dbReference>
<sequence length="638" mass="70191">MDMQVNGQTKNLKTAKTKKGAFEVQLSPVSQGSTKLSVYDLCIEGARLDISIKATDVNKVKIFGSELVEMNAIVPLKIKVHDIDDQKFSEDDVKMMDLDIVSQRDFARLTPVSLLAYHARGISMGATNVIATVKSSTGTVVQLHIYFNKYGMVEINSIDLIKSAKTLGETTVTAVVTNGKSNDIISQDTAVVGVVSLSGIHLILSSTIVEEGDIISAHIVGLDQDETPCSFGGAQYPFTVVLKISATEVLAFDLQLTNILLSDAGKGSVPLCIHRQTSAFNETTFVNVDVMHVKSLHLPMEMSVVLSLASATIPTLPQGCKIRIPVKFRDSRGRLFDSANYVALENNRTFDIVLKEAGETVFRIWDTVNPRLSAYIRLPVGDVITPERELYVGDLVCFISPVKVRQAAAKLIGLTWGTSGQSDKFVNFIHRNTGNAVMVSPGDASVYVKLCLECQNATTFSSIKIRQPSSLQFINSPKYVSNIKRRVFAFPVQFIKTLNDTSQNIYGCDATDLTVFSGVLPPFDCVSSFSGGVAPISAVNIFTTRTVFDPTIGSYACVLTDQIFELKSHQINDFENSQLTVSAHSKIEKNYQTKLQEQLSSNMYKTSDRARRDAAQTREDYNSYRLRTQGLEKEQVEF</sequence>
<dbReference type="GO" id="GO:0005643">
    <property type="term" value="C:nuclear pore"/>
    <property type="evidence" value="ECO:0007669"/>
    <property type="project" value="TreeGrafter"/>
</dbReference>
<dbReference type="WBParaSite" id="PDA_v2.g3196.t1">
    <property type="protein sequence ID" value="PDA_v2.g3196.t1"/>
    <property type="gene ID" value="PDA_v2.g3196"/>
</dbReference>
<dbReference type="Pfam" id="PF22959">
    <property type="entry name" value="Ig_NUP210_15th"/>
    <property type="match status" value="1"/>
</dbReference>
<feature type="compositionally biased region" description="Basic and acidic residues" evidence="1">
    <location>
        <begin position="606"/>
        <end position="621"/>
    </location>
</feature>
<dbReference type="Proteomes" id="UP000887578">
    <property type="component" value="Unplaced"/>
</dbReference>
<feature type="domain" description="NUP210 C-terminal Ig-like" evidence="2">
    <location>
        <begin position="468"/>
        <end position="590"/>
    </location>
</feature>
<dbReference type="PANTHER" id="PTHR23019">
    <property type="entry name" value="NUCLEAR PORE MEMBRANE GLYCOPROTEIN GP210-RELATED"/>
    <property type="match status" value="1"/>
</dbReference>
<keyword evidence="5" id="KW-1185">Reference proteome</keyword>
<feature type="domain" description="NUP210 Ig-like" evidence="4">
    <location>
        <begin position="196"/>
        <end position="266"/>
    </location>
</feature>
<evidence type="ECO:0000313" key="5">
    <source>
        <dbReference type="Proteomes" id="UP000887578"/>
    </source>
</evidence>
<proteinExistence type="predicted"/>
<dbReference type="InterPro" id="IPR055094">
    <property type="entry name" value="NUP210_Ig15"/>
</dbReference>
<feature type="region of interest" description="Disordered" evidence="1">
    <location>
        <begin position="602"/>
        <end position="621"/>
    </location>
</feature>